<dbReference type="InterPro" id="IPR029055">
    <property type="entry name" value="Ntn_hydrolases_N"/>
</dbReference>
<evidence type="ECO:0000256" key="4">
    <source>
        <dbReference type="ARBA" id="ARBA00026071"/>
    </source>
</evidence>
<gene>
    <name evidence="6" type="primary">PSMB1</name>
    <name evidence="6" type="ORF">DERP_007236</name>
</gene>
<sequence>MISTNNYPPLNKWYLDYHPYGDGGGESIGRRFTTEYESNDNDIHYDNVGGGNGGGRNKRGDEPFSTDGGKSVSNIRKPLLFKRATTNVRKPLLFKRYIDDNNNSNKINQLTDRIDNDDGQGDDEQQFLQHLFSSNRRPKQNRFSPYTDNGGTCVAIAGKDFAIIASDTRLSEGYTIYTRDQPKVFRLTDQTVLGSTGCWCDVLTFVRVLQTRIKLYYNDHGKMMNTQSIAQLVSNMLYSKRFFPYYVSNMVVGLDENGAGAIYGYDPVGSFDRVRFLATGSSSPLIQPLLDNQIGLNNQTNKNDSDLSLEKASQIIKDSFISAAERDIYCGDSASIHTITKSKSNDGFIDERFQLRKD</sequence>
<reference evidence="6 7" key="1">
    <citation type="journal article" date="2018" name="J. Allergy Clin. Immunol.">
        <title>High-quality assembly of Dermatophagoides pteronyssinus genome and transcriptome reveals a wide range of novel allergens.</title>
        <authorList>
            <person name="Liu X.Y."/>
            <person name="Yang K.Y."/>
            <person name="Wang M.Q."/>
            <person name="Kwok J.S."/>
            <person name="Zeng X."/>
            <person name="Yang Z."/>
            <person name="Xiao X.J."/>
            <person name="Lau C.P."/>
            <person name="Li Y."/>
            <person name="Huang Z.M."/>
            <person name="Ba J.G."/>
            <person name="Yim A.K."/>
            <person name="Ouyang C.Y."/>
            <person name="Ngai S.M."/>
            <person name="Chan T.F."/>
            <person name="Leung E.L."/>
            <person name="Liu L."/>
            <person name="Liu Z.G."/>
            <person name="Tsui S.K."/>
        </authorList>
    </citation>
    <scope>NUCLEOTIDE SEQUENCE [LARGE SCALE GENOMIC DNA]</scope>
    <source>
        <strain evidence="6">Derp</strain>
    </source>
</reference>
<dbReference type="PROSITE" id="PS51476">
    <property type="entry name" value="PROTEASOME_BETA_2"/>
    <property type="match status" value="1"/>
</dbReference>
<dbReference type="Pfam" id="PF00227">
    <property type="entry name" value="Proteasome"/>
    <property type="match status" value="1"/>
</dbReference>
<dbReference type="Gene3D" id="3.60.20.10">
    <property type="entry name" value="Glutamine Phosphoribosylpyrophosphate, subunit 1, domain 1"/>
    <property type="match status" value="1"/>
</dbReference>
<dbReference type="GO" id="GO:0000502">
    <property type="term" value="C:proteasome complex"/>
    <property type="evidence" value="ECO:0007669"/>
    <property type="project" value="UniProtKB-KW"/>
</dbReference>
<dbReference type="EMBL" id="NJHN03000077">
    <property type="protein sequence ID" value="KAH9417239.1"/>
    <property type="molecule type" value="Genomic_DNA"/>
</dbReference>
<evidence type="ECO:0000313" key="6">
    <source>
        <dbReference type="EMBL" id="KAH9417239.1"/>
    </source>
</evidence>
<evidence type="ECO:0000256" key="1">
    <source>
        <dbReference type="ARBA" id="ARBA00004123"/>
    </source>
</evidence>
<dbReference type="CDD" id="cd03757">
    <property type="entry name" value="proteasome_beta_type_1"/>
    <property type="match status" value="1"/>
</dbReference>
<dbReference type="SUPFAM" id="SSF56235">
    <property type="entry name" value="N-terminal nucleophile aminohydrolases (Ntn hydrolases)"/>
    <property type="match status" value="1"/>
</dbReference>
<reference evidence="6 7" key="2">
    <citation type="journal article" date="2022" name="Mol. Biol. Evol.">
        <title>Comparative Genomics Reveals Insights into the Divergent Evolution of Astigmatic Mites and Household Pest Adaptations.</title>
        <authorList>
            <person name="Xiong Q."/>
            <person name="Wan A.T."/>
            <person name="Liu X."/>
            <person name="Fung C.S."/>
            <person name="Xiao X."/>
            <person name="Malainual N."/>
            <person name="Hou J."/>
            <person name="Wang L."/>
            <person name="Wang M."/>
            <person name="Yang K.Y."/>
            <person name="Cui Y."/>
            <person name="Leung E.L."/>
            <person name="Nong W."/>
            <person name="Shin S.K."/>
            <person name="Au S.W."/>
            <person name="Jeong K.Y."/>
            <person name="Chew F.T."/>
            <person name="Hui J.H."/>
            <person name="Leung T.F."/>
            <person name="Tungtrongchitr A."/>
            <person name="Zhong N."/>
            <person name="Liu Z."/>
            <person name="Tsui S.K."/>
        </authorList>
    </citation>
    <scope>NUCLEOTIDE SEQUENCE [LARGE SCALE GENOMIC DNA]</scope>
    <source>
        <strain evidence="6">Derp</strain>
    </source>
</reference>
<comment type="caution">
    <text evidence="6">The sequence shown here is derived from an EMBL/GenBank/DDBJ whole genome shotgun (WGS) entry which is preliminary data.</text>
</comment>
<dbReference type="PANTHER" id="PTHR32194">
    <property type="entry name" value="METALLOPROTEASE TLDD"/>
    <property type="match status" value="1"/>
</dbReference>
<feature type="non-terminal residue" evidence="6">
    <location>
        <position position="358"/>
    </location>
</feature>
<dbReference type="Proteomes" id="UP000887458">
    <property type="component" value="Unassembled WGS sequence"/>
</dbReference>
<evidence type="ECO:0000256" key="2">
    <source>
        <dbReference type="ARBA" id="ARBA00022490"/>
    </source>
</evidence>
<organism evidence="6 7">
    <name type="scientific">Dermatophagoides pteronyssinus</name>
    <name type="common">European house dust mite</name>
    <dbReference type="NCBI Taxonomy" id="6956"/>
    <lineage>
        <taxon>Eukaryota</taxon>
        <taxon>Metazoa</taxon>
        <taxon>Ecdysozoa</taxon>
        <taxon>Arthropoda</taxon>
        <taxon>Chelicerata</taxon>
        <taxon>Arachnida</taxon>
        <taxon>Acari</taxon>
        <taxon>Acariformes</taxon>
        <taxon>Sarcoptiformes</taxon>
        <taxon>Astigmata</taxon>
        <taxon>Psoroptidia</taxon>
        <taxon>Analgoidea</taxon>
        <taxon>Pyroglyphidae</taxon>
        <taxon>Dermatophagoidinae</taxon>
        <taxon>Dermatophagoides</taxon>
    </lineage>
</organism>
<evidence type="ECO:0000256" key="3">
    <source>
        <dbReference type="ARBA" id="ARBA00022942"/>
    </source>
</evidence>
<comment type="subcellular location">
    <subcellularLocation>
        <location evidence="1">Nucleus</location>
    </subcellularLocation>
</comment>
<protein>
    <submittedName>
        <fullName evidence="6">Proteasome subunit beta type-1</fullName>
    </submittedName>
</protein>
<evidence type="ECO:0000256" key="5">
    <source>
        <dbReference type="SAM" id="MobiDB-lite"/>
    </source>
</evidence>
<dbReference type="PANTHER" id="PTHR32194:SF2">
    <property type="entry name" value="PROTEASOME SUBUNIT BETA TYPE-1"/>
    <property type="match status" value="1"/>
</dbReference>
<comment type="subunit">
    <text evidence="4">The 26S proteasome consists of a 20S proteasome core and two 19S regulatory subunits. The 20S proteasome core is composed of 28 subunits that are arranged in four stacked rings, resulting in a barrel-shaped structure. The two end rings are each formed by seven alpha subunits, and the two central rings are each formed by seven beta subunits. The catalytic chamber with the active sites is on the inside of the barrel.</text>
</comment>
<keyword evidence="3 6" id="KW-0647">Proteasome</keyword>
<feature type="region of interest" description="Disordered" evidence="5">
    <location>
        <begin position="41"/>
        <end position="71"/>
    </location>
</feature>
<accession>A0ABQ8J3T8</accession>
<dbReference type="InterPro" id="IPR023333">
    <property type="entry name" value="Proteasome_suB-type"/>
</dbReference>
<evidence type="ECO:0000313" key="7">
    <source>
        <dbReference type="Proteomes" id="UP000887458"/>
    </source>
</evidence>
<keyword evidence="2" id="KW-0963">Cytoplasm</keyword>
<name>A0ABQ8J3T8_DERPT</name>
<dbReference type="InterPro" id="IPR001353">
    <property type="entry name" value="Proteasome_sua/b"/>
</dbReference>
<proteinExistence type="predicted"/>
<keyword evidence="7" id="KW-1185">Reference proteome</keyword>